<sequence>MTGAPGMAAPEALDVVVIGGGQAGLAAGYFLRRTPLSFAILDEADAPGGAWQHAWDSLTLFSPAQWSSLPGWPMPSPQGGGYPPRDAVVSYLAAYEARYALPVRRPVRVAAVRRAEDRLMVEAVDGRSWRSRAVLSATGSWGRPWIPDLPGRDVFRGRQVHSAQYRRPEDFAGQAVLVVGGGNSGAQILAEVSKVARTTWVTERDPAFLPDEVDGRVLFERATARWQAEREGRQPPEPRGGLGDIVMVPPVREARARGALARSLRPFARLEANGAVWSDGTRVPAEAIIWCTGFRPALDHLAPLGVLGADGRARVGPDGRAACEPRLWLLGYGDWTGTASATLAGITRAARGAVAAISDALALEAARADPAVGSPGSP</sequence>
<keyword evidence="3" id="KW-1185">Reference proteome</keyword>
<dbReference type="EMBL" id="ADVL01000645">
    <property type="protein sequence ID" value="EFH10665.1"/>
    <property type="molecule type" value="Genomic_DNA"/>
</dbReference>
<dbReference type="GO" id="GO:0004497">
    <property type="term" value="F:monooxygenase activity"/>
    <property type="evidence" value="ECO:0007669"/>
    <property type="project" value="TreeGrafter"/>
</dbReference>
<dbReference type="InterPro" id="IPR036188">
    <property type="entry name" value="FAD/NAD-bd_sf"/>
</dbReference>
<dbReference type="HOGENOM" id="CLU_006909_1_2_5"/>
<dbReference type="PRINTS" id="PR00368">
    <property type="entry name" value="FADPNR"/>
</dbReference>
<dbReference type="NCBIfam" id="NF040505">
    <property type="entry name" value="ArsO_flavin_mono"/>
    <property type="match status" value="1"/>
</dbReference>
<dbReference type="Proteomes" id="UP000005324">
    <property type="component" value="Unassembled WGS sequence"/>
</dbReference>
<proteinExistence type="predicted"/>
<dbReference type="PRINTS" id="PR00469">
    <property type="entry name" value="PNDRDTASEII"/>
</dbReference>
<reference evidence="2 3" key="1">
    <citation type="submission" date="2010-04" db="EMBL/GenBank/DDBJ databases">
        <authorList>
            <person name="Qin X."/>
            <person name="Bachman B."/>
            <person name="Battles P."/>
            <person name="Bell A."/>
            <person name="Bess C."/>
            <person name="Bickham C."/>
            <person name="Chaboub L."/>
            <person name="Chen D."/>
            <person name="Coyle M."/>
            <person name="Deiros D.R."/>
            <person name="Dinh H."/>
            <person name="Forbes L."/>
            <person name="Fowler G."/>
            <person name="Francisco L."/>
            <person name="Fu Q."/>
            <person name="Gubbala S."/>
            <person name="Hale W."/>
            <person name="Han Y."/>
            <person name="Hemphill L."/>
            <person name="Highlander S.K."/>
            <person name="Hirani K."/>
            <person name="Hogues M."/>
            <person name="Jackson L."/>
            <person name="Jakkamsetti A."/>
            <person name="Javaid M."/>
            <person name="Jiang H."/>
            <person name="Korchina V."/>
            <person name="Kovar C."/>
            <person name="Lara F."/>
            <person name="Lee S."/>
            <person name="Mata R."/>
            <person name="Mathew T."/>
            <person name="Moen C."/>
            <person name="Morales K."/>
            <person name="Munidasa M."/>
            <person name="Nazareth L."/>
            <person name="Ngo R."/>
            <person name="Nguyen L."/>
            <person name="Okwuonu G."/>
            <person name="Ongeri F."/>
            <person name="Patil S."/>
            <person name="Petrosino J."/>
            <person name="Pham C."/>
            <person name="Pham P."/>
            <person name="Pu L.-L."/>
            <person name="Puazo M."/>
            <person name="Raj R."/>
            <person name="Reid J."/>
            <person name="Rouhana J."/>
            <person name="Saada N."/>
            <person name="Shang Y."/>
            <person name="Simmons D."/>
            <person name="Thornton R."/>
            <person name="Warren J."/>
            <person name="Weissenberger G."/>
            <person name="Zhang J."/>
            <person name="Zhang L."/>
            <person name="Zhou C."/>
            <person name="Zhu D."/>
            <person name="Muzny D."/>
            <person name="Worley K."/>
            <person name="Gibbs R."/>
        </authorList>
    </citation>
    <scope>NUCLEOTIDE SEQUENCE [LARGE SCALE GENOMIC DNA]</scope>
    <source>
        <strain evidence="2 3">ATCC 49957</strain>
    </source>
</reference>
<dbReference type="InterPro" id="IPR050982">
    <property type="entry name" value="Auxin_biosynth/cation_transpt"/>
</dbReference>
<dbReference type="SUPFAM" id="SSF51905">
    <property type="entry name" value="FAD/NAD(P)-binding domain"/>
    <property type="match status" value="2"/>
</dbReference>
<dbReference type="PANTHER" id="PTHR43539:SF78">
    <property type="entry name" value="FLAVIN-CONTAINING MONOOXYGENASE"/>
    <property type="match status" value="1"/>
</dbReference>
<dbReference type="PANTHER" id="PTHR43539">
    <property type="entry name" value="FLAVIN-BINDING MONOOXYGENASE-LIKE PROTEIN (AFU_ORTHOLOGUE AFUA_4G09220)"/>
    <property type="match status" value="1"/>
</dbReference>
<accession>D5RPV0</accession>
<gene>
    <name evidence="2" type="ORF">HMPREF0731_3112</name>
</gene>
<dbReference type="Pfam" id="PF13738">
    <property type="entry name" value="Pyr_redox_3"/>
    <property type="match status" value="1"/>
</dbReference>
<dbReference type="AlphaFoldDB" id="D5RPV0"/>
<comment type="caution">
    <text evidence="2">The sequence shown here is derived from an EMBL/GenBank/DDBJ whole genome shotgun (WGS) entry which is preliminary data.</text>
</comment>
<evidence type="ECO:0000313" key="3">
    <source>
        <dbReference type="Proteomes" id="UP000005324"/>
    </source>
</evidence>
<protein>
    <submittedName>
        <fullName evidence="2">Pyridine nucleotide-disulfide oxidoreductase</fullName>
    </submittedName>
</protein>
<evidence type="ECO:0000313" key="2">
    <source>
        <dbReference type="EMBL" id="EFH10665.1"/>
    </source>
</evidence>
<dbReference type="GO" id="GO:0050660">
    <property type="term" value="F:flavin adenine dinucleotide binding"/>
    <property type="evidence" value="ECO:0007669"/>
    <property type="project" value="TreeGrafter"/>
</dbReference>
<dbReference type="Gene3D" id="3.50.50.60">
    <property type="entry name" value="FAD/NAD(P)-binding domain"/>
    <property type="match status" value="1"/>
</dbReference>
<name>D5RPV0_9PROT</name>
<evidence type="ECO:0000256" key="1">
    <source>
        <dbReference type="ARBA" id="ARBA00023002"/>
    </source>
</evidence>
<organism evidence="2 3">
    <name type="scientific">Pseudoroseomonas cervicalis ATCC 49957</name>
    <dbReference type="NCBI Taxonomy" id="525371"/>
    <lineage>
        <taxon>Bacteria</taxon>
        <taxon>Pseudomonadati</taxon>
        <taxon>Pseudomonadota</taxon>
        <taxon>Alphaproteobacteria</taxon>
        <taxon>Acetobacterales</taxon>
        <taxon>Roseomonadaceae</taxon>
        <taxon>Roseomonas</taxon>
    </lineage>
</organism>
<keyword evidence="1" id="KW-0560">Oxidoreductase</keyword>